<feature type="domain" description="ZSWIM1/3 RNaseH-like" evidence="2">
    <location>
        <begin position="237"/>
        <end position="355"/>
    </location>
</feature>
<dbReference type="EMBL" id="JABSTU010000009">
    <property type="protein sequence ID" value="KAH8020986.1"/>
    <property type="molecule type" value="Genomic_DNA"/>
</dbReference>
<evidence type="ECO:0000313" key="3">
    <source>
        <dbReference type="EMBL" id="KAH8020986.1"/>
    </source>
</evidence>
<evidence type="ECO:0000259" key="1">
    <source>
        <dbReference type="Pfam" id="PF13843"/>
    </source>
</evidence>
<reference evidence="3" key="1">
    <citation type="journal article" date="2020" name="Cell">
        <title>Large-Scale Comparative Analyses of Tick Genomes Elucidate Their Genetic Diversity and Vector Capacities.</title>
        <authorList>
            <consortium name="Tick Genome and Microbiome Consortium (TIGMIC)"/>
            <person name="Jia N."/>
            <person name="Wang J."/>
            <person name="Shi W."/>
            <person name="Du L."/>
            <person name="Sun Y."/>
            <person name="Zhan W."/>
            <person name="Jiang J.F."/>
            <person name="Wang Q."/>
            <person name="Zhang B."/>
            <person name="Ji P."/>
            <person name="Bell-Sakyi L."/>
            <person name="Cui X.M."/>
            <person name="Yuan T.T."/>
            <person name="Jiang B.G."/>
            <person name="Yang W.F."/>
            <person name="Lam T.T."/>
            <person name="Chang Q.C."/>
            <person name="Ding S.J."/>
            <person name="Wang X.J."/>
            <person name="Zhu J.G."/>
            <person name="Ruan X.D."/>
            <person name="Zhao L."/>
            <person name="Wei J.T."/>
            <person name="Ye R.Z."/>
            <person name="Que T.C."/>
            <person name="Du C.H."/>
            <person name="Zhou Y.H."/>
            <person name="Cheng J.X."/>
            <person name="Dai P.F."/>
            <person name="Guo W.B."/>
            <person name="Han X.H."/>
            <person name="Huang E.J."/>
            <person name="Li L.F."/>
            <person name="Wei W."/>
            <person name="Gao Y.C."/>
            <person name="Liu J.Z."/>
            <person name="Shao H.Z."/>
            <person name="Wang X."/>
            <person name="Wang C.C."/>
            <person name="Yang T.C."/>
            <person name="Huo Q.B."/>
            <person name="Li W."/>
            <person name="Chen H.Y."/>
            <person name="Chen S.E."/>
            <person name="Zhou L.G."/>
            <person name="Ni X.B."/>
            <person name="Tian J.H."/>
            <person name="Sheng Y."/>
            <person name="Liu T."/>
            <person name="Pan Y.S."/>
            <person name="Xia L.Y."/>
            <person name="Li J."/>
            <person name="Zhao F."/>
            <person name="Cao W.C."/>
        </authorList>
    </citation>
    <scope>NUCLEOTIDE SEQUENCE</scope>
    <source>
        <strain evidence="3">Rmic-2018</strain>
    </source>
</reference>
<dbReference type="PANTHER" id="PTHR31569">
    <property type="entry name" value="SWIM-TYPE DOMAIN-CONTAINING PROTEIN"/>
    <property type="match status" value="1"/>
</dbReference>
<dbReference type="VEuPathDB" id="VectorBase:LOC119182056"/>
<name>A0A9J6DG60_RHIMP</name>
<feature type="domain" description="PiggyBac transposable element-derived protein" evidence="1">
    <location>
        <begin position="91"/>
        <end position="142"/>
    </location>
</feature>
<dbReference type="InterPro" id="IPR048324">
    <property type="entry name" value="ZSWIM1-3_RNaseH-like"/>
</dbReference>
<dbReference type="AlphaFoldDB" id="A0A9J6DG60"/>
<keyword evidence="4" id="KW-1185">Reference proteome</keyword>
<dbReference type="InterPro" id="IPR029526">
    <property type="entry name" value="PGBD"/>
</dbReference>
<dbReference type="Pfam" id="PF21056">
    <property type="entry name" value="ZSWIM1-3_RNaseH-like"/>
    <property type="match status" value="1"/>
</dbReference>
<accession>A0A9J6DG60</accession>
<reference evidence="3" key="2">
    <citation type="submission" date="2021-09" db="EMBL/GenBank/DDBJ databases">
        <authorList>
            <person name="Jia N."/>
            <person name="Wang J."/>
            <person name="Shi W."/>
            <person name="Du L."/>
            <person name="Sun Y."/>
            <person name="Zhan W."/>
            <person name="Jiang J."/>
            <person name="Wang Q."/>
            <person name="Zhang B."/>
            <person name="Ji P."/>
            <person name="Sakyi L.B."/>
            <person name="Cui X."/>
            <person name="Yuan T."/>
            <person name="Jiang B."/>
            <person name="Yang W."/>
            <person name="Lam T.T.-Y."/>
            <person name="Chang Q."/>
            <person name="Ding S."/>
            <person name="Wang X."/>
            <person name="Zhu J."/>
            <person name="Ruan X."/>
            <person name="Zhao L."/>
            <person name="Wei J."/>
            <person name="Que T."/>
            <person name="Du C."/>
            <person name="Cheng J."/>
            <person name="Dai P."/>
            <person name="Han X."/>
            <person name="Huang E."/>
            <person name="Gao Y."/>
            <person name="Liu J."/>
            <person name="Shao H."/>
            <person name="Ye R."/>
            <person name="Li L."/>
            <person name="Wei W."/>
            <person name="Wang X."/>
            <person name="Wang C."/>
            <person name="Huo Q."/>
            <person name="Li W."/>
            <person name="Guo W."/>
            <person name="Chen H."/>
            <person name="Chen S."/>
            <person name="Zhou L."/>
            <person name="Zhou L."/>
            <person name="Ni X."/>
            <person name="Tian J."/>
            <person name="Zhou Y."/>
            <person name="Sheng Y."/>
            <person name="Liu T."/>
            <person name="Pan Y."/>
            <person name="Xia L."/>
            <person name="Li J."/>
            <person name="Zhao F."/>
            <person name="Cao W."/>
        </authorList>
    </citation>
    <scope>NUCLEOTIDE SEQUENCE</scope>
    <source>
        <strain evidence="3">Rmic-2018</strain>
        <tissue evidence="3">Larvae</tissue>
    </source>
</reference>
<evidence type="ECO:0008006" key="5">
    <source>
        <dbReference type="Google" id="ProtNLM"/>
    </source>
</evidence>
<evidence type="ECO:0000313" key="4">
    <source>
        <dbReference type="Proteomes" id="UP000821866"/>
    </source>
</evidence>
<comment type="caution">
    <text evidence="3">The sequence shown here is derived from an EMBL/GenBank/DDBJ whole genome shotgun (WGS) entry which is preliminary data.</text>
</comment>
<dbReference type="PANTHER" id="PTHR31569:SF4">
    <property type="entry name" value="SWIM-TYPE DOMAIN-CONTAINING PROTEIN"/>
    <property type="match status" value="1"/>
</dbReference>
<protein>
    <recommendedName>
        <fullName evidence="5">MULE transposase domain-containing protein</fullName>
    </recommendedName>
</protein>
<evidence type="ECO:0000259" key="2">
    <source>
        <dbReference type="Pfam" id="PF21056"/>
    </source>
</evidence>
<organism evidence="3 4">
    <name type="scientific">Rhipicephalus microplus</name>
    <name type="common">Cattle tick</name>
    <name type="synonym">Boophilus microplus</name>
    <dbReference type="NCBI Taxonomy" id="6941"/>
    <lineage>
        <taxon>Eukaryota</taxon>
        <taxon>Metazoa</taxon>
        <taxon>Ecdysozoa</taxon>
        <taxon>Arthropoda</taxon>
        <taxon>Chelicerata</taxon>
        <taxon>Arachnida</taxon>
        <taxon>Acari</taxon>
        <taxon>Parasitiformes</taxon>
        <taxon>Ixodida</taxon>
        <taxon>Ixodoidea</taxon>
        <taxon>Ixodidae</taxon>
        <taxon>Rhipicephalinae</taxon>
        <taxon>Rhipicephalus</taxon>
        <taxon>Boophilus</taxon>
    </lineage>
</organism>
<dbReference type="InterPro" id="IPR052579">
    <property type="entry name" value="Zinc_finger_SWIM"/>
</dbReference>
<proteinExistence type="predicted"/>
<dbReference type="Proteomes" id="UP000821866">
    <property type="component" value="Chromosome 7"/>
</dbReference>
<gene>
    <name evidence="3" type="ORF">HPB51_011353</name>
</gene>
<dbReference type="Pfam" id="PF13843">
    <property type="entry name" value="DDE_Tnp_1_7"/>
    <property type="match status" value="1"/>
</dbReference>
<sequence length="382" mass="42423">MKPRKKEGIPCPVFYAETAPPRILNDVLDLVDAGGSGPSTLAILPPDNFAATVTDEESGDENDTDMARLPGSVLRAEIVGLDNASNDDDEDAFEKFFDDDVIALLVKETNRYADQKNRSLGVTEEEMKCVIGVLLISGTMKKDCMAKIIVTARRASQLLEVTVVNLEHNHEVSSETYKAYSECRQLNEEVNFVRPLIELNVRPSLIVKKLRQKTGVRGEERTDEAIQLLQEMNNLKAKYGAKVLSITDENKELQILFFQTPHMEHAFKCFLEVVLLKATDRTNKLPMPLFVTVVQDGSCLSHVVAYAFVASEQQYVVTRLLETFVQKNPAAMSTKVVVIGKDFTEVNAIKAAFPGSPAVQLCEFHVKKAFQTAAAQLRKSPD</sequence>